<dbReference type="STRING" id="1513793.SAMN06296036_115147"/>
<dbReference type="SUPFAM" id="SSF48452">
    <property type="entry name" value="TPR-like"/>
    <property type="match status" value="2"/>
</dbReference>
<dbReference type="Proteomes" id="UP000192907">
    <property type="component" value="Unassembled WGS sequence"/>
</dbReference>
<dbReference type="RefSeq" id="WP_132319886.1">
    <property type="nucleotide sequence ID" value="NZ_FWZT01000015.1"/>
</dbReference>
<dbReference type="OrthoDB" id="9934317at2"/>
<keyword evidence="2" id="KW-1185">Reference proteome</keyword>
<evidence type="ECO:0000313" key="2">
    <source>
        <dbReference type="Proteomes" id="UP000192907"/>
    </source>
</evidence>
<dbReference type="Gene3D" id="1.25.40.10">
    <property type="entry name" value="Tetratricopeptide repeat domain"/>
    <property type="match status" value="1"/>
</dbReference>
<dbReference type="InterPro" id="IPR011990">
    <property type="entry name" value="TPR-like_helical_dom_sf"/>
</dbReference>
<evidence type="ECO:0008006" key="3">
    <source>
        <dbReference type="Google" id="ProtNLM"/>
    </source>
</evidence>
<dbReference type="Gene3D" id="1.10.10.10">
    <property type="entry name" value="Winged helix-like DNA-binding domain superfamily/Winged helix DNA-binding domain"/>
    <property type="match status" value="1"/>
</dbReference>
<gene>
    <name evidence="1" type="ORF">SAMN06296036_115147</name>
</gene>
<sequence>MDWNSKVDEIKNLCYQCEFRKVVEAVDRSLVMDPGSDPFFKMQLYKSQALFEMHKVNDAKALLRHLTEHEEKQSDFYLYVMAKLHYSDKEWEKAIRLFRLLADKSESVREYFKAILGLTNSYFSIRKTSEIKRLLPELEELLDVVPLDQDLSFRLLKANVFYSVDNNIQKAKRIFQEVIRKSIPHQWNYFIIKSLFGLSSMYQETGRSESLEATLDLMHCYLNTDESVYLTYLVNERFKDNNFTLSSPLQFDHEFKRIAVQGKWIPLHDKPLIYNFLDVLHRKEGFVNKEQIAAQLWPDQQYKPRTHDPRIFDLARRIRALIEPYENQPVCLLSGRFGYKLASKDRNIEVNVNHSPAAPTQSAAHL</sequence>
<dbReference type="EMBL" id="FWZT01000015">
    <property type="protein sequence ID" value="SMF50027.1"/>
    <property type="molecule type" value="Genomic_DNA"/>
</dbReference>
<evidence type="ECO:0000313" key="1">
    <source>
        <dbReference type="EMBL" id="SMF50027.1"/>
    </source>
</evidence>
<protein>
    <recommendedName>
        <fullName evidence="3">Transcriptional regulatory protein, C terminal</fullName>
    </recommendedName>
</protein>
<dbReference type="InterPro" id="IPR036388">
    <property type="entry name" value="WH-like_DNA-bd_sf"/>
</dbReference>
<reference evidence="2" key="1">
    <citation type="submission" date="2017-04" db="EMBL/GenBank/DDBJ databases">
        <authorList>
            <person name="Varghese N."/>
            <person name="Submissions S."/>
        </authorList>
    </citation>
    <scope>NUCLEOTIDE SEQUENCE [LARGE SCALE GENOMIC DNA]</scope>
    <source>
        <strain evidence="2">RKEM611</strain>
    </source>
</reference>
<proteinExistence type="predicted"/>
<name>A0A1Y6C838_9BACT</name>
<dbReference type="AlphaFoldDB" id="A0A1Y6C838"/>
<organism evidence="1 2">
    <name type="scientific">Pseudobacteriovorax antillogorgiicola</name>
    <dbReference type="NCBI Taxonomy" id="1513793"/>
    <lineage>
        <taxon>Bacteria</taxon>
        <taxon>Pseudomonadati</taxon>
        <taxon>Bdellovibrionota</taxon>
        <taxon>Oligoflexia</taxon>
        <taxon>Oligoflexales</taxon>
        <taxon>Pseudobacteriovoracaceae</taxon>
        <taxon>Pseudobacteriovorax</taxon>
    </lineage>
</organism>
<accession>A0A1Y6C838</accession>